<organism evidence="2 3">
    <name type="scientific">Sphaeroforma arctica JP610</name>
    <dbReference type="NCBI Taxonomy" id="667725"/>
    <lineage>
        <taxon>Eukaryota</taxon>
        <taxon>Ichthyosporea</taxon>
        <taxon>Ichthyophonida</taxon>
        <taxon>Sphaeroforma</taxon>
    </lineage>
</organism>
<feature type="non-terminal residue" evidence="2">
    <location>
        <position position="64"/>
    </location>
</feature>
<name>A0A0L0F3K4_9EUKA</name>
<protein>
    <submittedName>
        <fullName evidence="2">Uncharacterized protein</fullName>
    </submittedName>
</protein>
<gene>
    <name evidence="2" type="ORF">SARC_16191</name>
</gene>
<evidence type="ECO:0000313" key="3">
    <source>
        <dbReference type="Proteomes" id="UP000054560"/>
    </source>
</evidence>
<dbReference type="Proteomes" id="UP000054560">
    <property type="component" value="Unassembled WGS sequence"/>
</dbReference>
<dbReference type="EMBL" id="KQ249142">
    <property type="protein sequence ID" value="KNC71272.1"/>
    <property type="molecule type" value="Genomic_DNA"/>
</dbReference>
<dbReference type="GeneID" id="25916695"/>
<dbReference type="GO" id="GO:0005634">
    <property type="term" value="C:nucleus"/>
    <property type="evidence" value="ECO:0007669"/>
    <property type="project" value="InterPro"/>
</dbReference>
<dbReference type="RefSeq" id="XP_014145174.1">
    <property type="nucleotide sequence ID" value="XM_014289699.1"/>
</dbReference>
<feature type="non-terminal residue" evidence="2">
    <location>
        <position position="1"/>
    </location>
</feature>
<sequence>ARTGEINSKVTTSGPYFFGLSRPYVRKAILMMKDSEKLVNFNPHALDDSQKYGRRPGSERRNEQ</sequence>
<dbReference type="InterPro" id="IPR003889">
    <property type="entry name" value="FYrich_C"/>
</dbReference>
<dbReference type="AlphaFoldDB" id="A0A0L0F3K4"/>
<feature type="compositionally biased region" description="Basic and acidic residues" evidence="1">
    <location>
        <begin position="45"/>
        <end position="64"/>
    </location>
</feature>
<feature type="region of interest" description="Disordered" evidence="1">
    <location>
        <begin position="41"/>
        <end position="64"/>
    </location>
</feature>
<proteinExistence type="predicted"/>
<keyword evidence="3" id="KW-1185">Reference proteome</keyword>
<reference evidence="2 3" key="1">
    <citation type="submission" date="2011-02" db="EMBL/GenBank/DDBJ databases">
        <title>The Genome Sequence of Sphaeroforma arctica JP610.</title>
        <authorList>
            <consortium name="The Broad Institute Genome Sequencing Platform"/>
            <person name="Russ C."/>
            <person name="Cuomo C."/>
            <person name="Young S.K."/>
            <person name="Zeng Q."/>
            <person name="Gargeya S."/>
            <person name="Alvarado L."/>
            <person name="Berlin A."/>
            <person name="Chapman S.B."/>
            <person name="Chen Z."/>
            <person name="Freedman E."/>
            <person name="Gellesch M."/>
            <person name="Goldberg J."/>
            <person name="Griggs A."/>
            <person name="Gujja S."/>
            <person name="Heilman E."/>
            <person name="Heiman D."/>
            <person name="Howarth C."/>
            <person name="Mehta T."/>
            <person name="Neiman D."/>
            <person name="Pearson M."/>
            <person name="Roberts A."/>
            <person name="Saif S."/>
            <person name="Shea T."/>
            <person name="Shenoy N."/>
            <person name="Sisk P."/>
            <person name="Stolte C."/>
            <person name="Sykes S."/>
            <person name="White J."/>
            <person name="Yandava C."/>
            <person name="Burger G."/>
            <person name="Gray M.W."/>
            <person name="Holland P.W.H."/>
            <person name="King N."/>
            <person name="Lang F.B.F."/>
            <person name="Roger A.J."/>
            <person name="Ruiz-Trillo I."/>
            <person name="Haas B."/>
            <person name="Nusbaum C."/>
            <person name="Birren B."/>
        </authorList>
    </citation>
    <scope>NUCLEOTIDE SEQUENCE [LARGE SCALE GENOMIC DNA]</scope>
    <source>
        <strain evidence="2 3">JP610</strain>
    </source>
</reference>
<dbReference type="Pfam" id="PF05965">
    <property type="entry name" value="FYRC"/>
    <property type="match status" value="1"/>
</dbReference>
<evidence type="ECO:0000313" key="2">
    <source>
        <dbReference type="EMBL" id="KNC71272.1"/>
    </source>
</evidence>
<accession>A0A0L0F3K4</accession>
<evidence type="ECO:0000256" key="1">
    <source>
        <dbReference type="SAM" id="MobiDB-lite"/>
    </source>
</evidence>